<dbReference type="Gene3D" id="3.40.50.150">
    <property type="entry name" value="Vaccinia Virus protein VP39"/>
    <property type="match status" value="1"/>
</dbReference>
<evidence type="ECO:0000256" key="4">
    <source>
        <dbReference type="ARBA" id="ARBA00022691"/>
    </source>
</evidence>
<dbReference type="PROSITE" id="PS51681">
    <property type="entry name" value="SAM_MT_NNMT_PNMT_TEMT"/>
    <property type="match status" value="1"/>
</dbReference>
<dbReference type="GO" id="GO:0032259">
    <property type="term" value="P:methylation"/>
    <property type="evidence" value="ECO:0007669"/>
    <property type="project" value="UniProtKB-KW"/>
</dbReference>
<accession>A0A1D1VD04</accession>
<dbReference type="InterPro" id="IPR029063">
    <property type="entry name" value="SAM-dependent_MTases_sf"/>
</dbReference>
<dbReference type="Pfam" id="PF01234">
    <property type="entry name" value="NNMT_PNMT_TEMT"/>
    <property type="match status" value="1"/>
</dbReference>
<evidence type="ECO:0008006" key="7">
    <source>
        <dbReference type="Google" id="ProtNLM"/>
    </source>
</evidence>
<comment type="similarity">
    <text evidence="1">Belongs to the class I-like SAM-binding methyltransferase superfamily. NNMT/PNMT/TEMT family.</text>
</comment>
<protein>
    <recommendedName>
        <fullName evidence="7">Methyltransferase type 11 domain-containing protein</fullName>
    </recommendedName>
</protein>
<dbReference type="SUPFAM" id="SSF53335">
    <property type="entry name" value="S-adenosyl-L-methionine-dependent methyltransferases"/>
    <property type="match status" value="1"/>
</dbReference>
<keyword evidence="6" id="KW-1185">Reference proteome</keyword>
<keyword evidence="3" id="KW-0808">Transferase</keyword>
<reference evidence="5 6" key="1">
    <citation type="journal article" date="2016" name="Nat. Commun.">
        <title>Extremotolerant tardigrade genome and improved radiotolerance of human cultured cells by tardigrade-unique protein.</title>
        <authorList>
            <person name="Hashimoto T."/>
            <person name="Horikawa D.D."/>
            <person name="Saito Y."/>
            <person name="Kuwahara H."/>
            <person name="Kozuka-Hata H."/>
            <person name="Shin-I T."/>
            <person name="Minakuchi Y."/>
            <person name="Ohishi K."/>
            <person name="Motoyama A."/>
            <person name="Aizu T."/>
            <person name="Enomoto A."/>
            <person name="Kondo K."/>
            <person name="Tanaka S."/>
            <person name="Hara Y."/>
            <person name="Koshikawa S."/>
            <person name="Sagara H."/>
            <person name="Miura T."/>
            <person name="Yokobori S."/>
            <person name="Miyagawa K."/>
            <person name="Suzuki Y."/>
            <person name="Kubo T."/>
            <person name="Oyama M."/>
            <person name="Kohara Y."/>
            <person name="Fujiyama A."/>
            <person name="Arakawa K."/>
            <person name="Katayama T."/>
            <person name="Toyoda A."/>
            <person name="Kunieda T."/>
        </authorList>
    </citation>
    <scope>NUCLEOTIDE SEQUENCE [LARGE SCALE GENOMIC DNA]</scope>
    <source>
        <strain evidence="5 6">YOKOZUNA-1</strain>
    </source>
</reference>
<evidence type="ECO:0000313" key="6">
    <source>
        <dbReference type="Proteomes" id="UP000186922"/>
    </source>
</evidence>
<gene>
    <name evidence="5" type="primary">RvY_10522-1</name>
    <name evidence="5" type="synonym">RvY_10522.1</name>
    <name evidence="5" type="ORF">RvY_10522</name>
</gene>
<dbReference type="OrthoDB" id="10050085at2759"/>
<dbReference type="InterPro" id="IPR000940">
    <property type="entry name" value="NNMT_TEMT_trans"/>
</dbReference>
<dbReference type="STRING" id="947166.A0A1D1VD04"/>
<keyword evidence="4" id="KW-0949">S-adenosyl-L-methionine</keyword>
<keyword evidence="2" id="KW-0489">Methyltransferase</keyword>
<evidence type="ECO:0000313" key="5">
    <source>
        <dbReference type="EMBL" id="GAU99531.1"/>
    </source>
</evidence>
<organism evidence="5 6">
    <name type="scientific">Ramazzottius varieornatus</name>
    <name type="common">Water bear</name>
    <name type="synonym">Tardigrade</name>
    <dbReference type="NCBI Taxonomy" id="947166"/>
    <lineage>
        <taxon>Eukaryota</taxon>
        <taxon>Metazoa</taxon>
        <taxon>Ecdysozoa</taxon>
        <taxon>Tardigrada</taxon>
        <taxon>Eutardigrada</taxon>
        <taxon>Parachela</taxon>
        <taxon>Hypsibioidea</taxon>
        <taxon>Ramazzottiidae</taxon>
        <taxon>Ramazzottius</taxon>
    </lineage>
</organism>
<name>A0A1D1VD04_RAMVA</name>
<dbReference type="GO" id="GO:0005829">
    <property type="term" value="C:cytosol"/>
    <property type="evidence" value="ECO:0007669"/>
    <property type="project" value="TreeGrafter"/>
</dbReference>
<dbReference type="Proteomes" id="UP000186922">
    <property type="component" value="Unassembled WGS sequence"/>
</dbReference>
<dbReference type="AlphaFoldDB" id="A0A1D1VD04"/>
<evidence type="ECO:0000256" key="3">
    <source>
        <dbReference type="ARBA" id="ARBA00022679"/>
    </source>
</evidence>
<dbReference type="PANTHER" id="PTHR10867">
    <property type="entry name" value="NNMT/PNMT/TEMT FAMILY MEMBER"/>
    <property type="match status" value="1"/>
</dbReference>
<dbReference type="PANTHER" id="PTHR10867:SF17">
    <property type="entry name" value="NICOTINAMIDE N-METHYLTRANSFERASE"/>
    <property type="match status" value="1"/>
</dbReference>
<dbReference type="EMBL" id="BDGG01000005">
    <property type="protein sequence ID" value="GAU99531.1"/>
    <property type="molecule type" value="Genomic_DNA"/>
</dbReference>
<evidence type="ECO:0000256" key="1">
    <source>
        <dbReference type="ARBA" id="ARBA00007996"/>
    </source>
</evidence>
<evidence type="ECO:0000256" key="2">
    <source>
        <dbReference type="ARBA" id="ARBA00022603"/>
    </source>
</evidence>
<dbReference type="GO" id="GO:0008170">
    <property type="term" value="F:N-methyltransferase activity"/>
    <property type="evidence" value="ECO:0007669"/>
    <property type="project" value="TreeGrafter"/>
</dbReference>
<sequence length="276" mass="31364">MSKPKTRYDYGRDFNARKYLEQYYKTDDDGKGLETNLSGFIFRKLNSLFEACPKGKGRLMDVGTGPSIAYLIPGSLKFHYIYSTDFTPGCRMELQMWCAGDSAAYDWIGYFKYAARLDQKEEEWEDYEERLRNSIIAILPCDLMCSDPLVPEKLTPVDVLTASFTFSVAADDYDDFENCLERMSEYLVVGGTLILTDWIDASYYMVDDEKFHVCKLTEEEYLKALKYAGYSEFEISKASDSNVSSNSALTDAQDVIIIKAVKKPPLPDGPEVPDSP</sequence>
<proteinExistence type="inferred from homology"/>
<comment type="caution">
    <text evidence="5">The sequence shown here is derived from an EMBL/GenBank/DDBJ whole genome shotgun (WGS) entry which is preliminary data.</text>
</comment>